<feature type="transmembrane region" description="Helical" evidence="11">
    <location>
        <begin position="136"/>
        <end position="162"/>
    </location>
</feature>
<comment type="pathway">
    <text evidence="2">Glycolipid biosynthesis; glycosylphosphatidylinositol-anchor biosynthesis.</text>
</comment>
<feature type="transmembrane region" description="Helical" evidence="11">
    <location>
        <begin position="369"/>
        <end position="388"/>
    </location>
</feature>
<gene>
    <name evidence="12" type="primary">SMP3</name>
    <name evidence="12" type="ORF">DEBR0S4_10000G</name>
</gene>
<dbReference type="Proteomes" id="UP000478008">
    <property type="component" value="Unassembled WGS sequence"/>
</dbReference>
<proteinExistence type="inferred from homology"/>
<comment type="similarity">
    <text evidence="10">Belongs to the glycosyltransferase 22 family. PIGZ subfamily.</text>
</comment>
<dbReference type="GO" id="GO:0000026">
    <property type="term" value="F:alpha-1,2-mannosyltransferase activity"/>
    <property type="evidence" value="ECO:0007669"/>
    <property type="project" value="TreeGrafter"/>
</dbReference>
<evidence type="ECO:0000256" key="7">
    <source>
        <dbReference type="ARBA" id="ARBA00022824"/>
    </source>
</evidence>
<keyword evidence="7 11" id="KW-0256">Endoplasmic reticulum</keyword>
<evidence type="ECO:0000256" key="6">
    <source>
        <dbReference type="ARBA" id="ARBA00022692"/>
    </source>
</evidence>
<dbReference type="Pfam" id="PF03901">
    <property type="entry name" value="Glyco_transf_22"/>
    <property type="match status" value="1"/>
</dbReference>
<evidence type="ECO:0000256" key="8">
    <source>
        <dbReference type="ARBA" id="ARBA00022989"/>
    </source>
</evidence>
<evidence type="ECO:0000256" key="1">
    <source>
        <dbReference type="ARBA" id="ARBA00004477"/>
    </source>
</evidence>
<dbReference type="EMBL" id="CABFWN010000004">
    <property type="protein sequence ID" value="VUG19081.1"/>
    <property type="molecule type" value="Genomic_DNA"/>
</dbReference>
<dbReference type="PANTHER" id="PTHR22760">
    <property type="entry name" value="GLYCOSYLTRANSFERASE"/>
    <property type="match status" value="1"/>
</dbReference>
<evidence type="ECO:0000256" key="2">
    <source>
        <dbReference type="ARBA" id="ARBA00004687"/>
    </source>
</evidence>
<keyword evidence="13" id="KW-1185">Reference proteome</keyword>
<keyword evidence="8 11" id="KW-1133">Transmembrane helix</keyword>
<protein>
    <recommendedName>
        <fullName evidence="11">Mannosyltransferase</fullName>
        <ecNumber evidence="11">2.4.1.-</ecNumber>
    </recommendedName>
</protein>
<evidence type="ECO:0000256" key="3">
    <source>
        <dbReference type="ARBA" id="ARBA00022502"/>
    </source>
</evidence>
<feature type="transmembrane region" description="Helical" evidence="11">
    <location>
        <begin position="72"/>
        <end position="89"/>
    </location>
</feature>
<evidence type="ECO:0000256" key="5">
    <source>
        <dbReference type="ARBA" id="ARBA00022679"/>
    </source>
</evidence>
<evidence type="ECO:0000313" key="12">
    <source>
        <dbReference type="EMBL" id="VUG19081.1"/>
    </source>
</evidence>
<evidence type="ECO:0000256" key="4">
    <source>
        <dbReference type="ARBA" id="ARBA00022676"/>
    </source>
</evidence>
<feature type="transmembrane region" description="Helical" evidence="11">
    <location>
        <begin position="197"/>
        <end position="225"/>
    </location>
</feature>
<comment type="subcellular location">
    <subcellularLocation>
        <location evidence="1 11">Endoplasmic reticulum membrane</location>
        <topology evidence="1 11">Multi-pass membrane protein</topology>
    </subcellularLocation>
</comment>
<sequence>MHSIVVSSRKLVSFLSSWRTIYVLFSVVVRFVACTQTSYIHPDEFYQSFQAIYHDNVPWEFSNSRKPCRSSIPLLIFYYPVILLGTYFNLSSLSILLLTKFEFCLLTWIVGEWCLHRIMPIKHERIKASFFFNTSYITLVYQSHTFSNSIETCVVLLVVYLIDDIRQYLEMYSSKASENDKQESIRSCKNAYSSSKLALLGILVSFGIFNRITFLCWLILPSIYLLKFFFKNKIRSLIPIVSFSLATFIFILIDTIYFQGHIDFPDNLTFAPLNSLLYNSKVGNLSKHGIHPLYTHVLINYPQIVGPLLFLLFPFMKSGYLKTTPFLAYISGLLSLSIIPHQELRFLIPIIPLACCCVNLNGSPRFVQLVIRLWLIFNVFMTILMGFLHQAGLVGATNYLGTTLDNENSVKPFSLIYWRTYKPPTWLLKTYQNTYNGTDSNMVFFNKDEDDLLNADYTLIEGDYVVDFMGLEADKFIETVSRIVNTNPNERRLYLVAPDNSMMNLEENENVRFNFIELWSTKWHYDLDHFEPNKFGIKTFTPGITVYKLTQY</sequence>
<keyword evidence="5" id="KW-0808">Transferase</keyword>
<evidence type="ECO:0000313" key="13">
    <source>
        <dbReference type="Proteomes" id="UP000478008"/>
    </source>
</evidence>
<keyword evidence="3" id="KW-0337">GPI-anchor biosynthesis</keyword>
<feature type="transmembrane region" description="Helical" evidence="11">
    <location>
        <begin position="237"/>
        <end position="258"/>
    </location>
</feature>
<feature type="transmembrane region" description="Helical" evidence="11">
    <location>
        <begin position="20"/>
        <end position="40"/>
    </location>
</feature>
<feature type="transmembrane region" description="Helical" evidence="11">
    <location>
        <begin position="293"/>
        <end position="313"/>
    </location>
</feature>
<keyword evidence="4 11" id="KW-0328">Glycosyltransferase</keyword>
<dbReference type="InterPro" id="IPR005599">
    <property type="entry name" value="GPI_mannosylTrfase"/>
</dbReference>
<keyword evidence="9 11" id="KW-0472">Membrane</keyword>
<dbReference type="GO" id="GO:0006506">
    <property type="term" value="P:GPI anchor biosynthetic process"/>
    <property type="evidence" value="ECO:0007669"/>
    <property type="project" value="UniProtKB-KW"/>
</dbReference>
<evidence type="ECO:0000256" key="11">
    <source>
        <dbReference type="RuleBase" id="RU363075"/>
    </source>
</evidence>
<evidence type="ECO:0000256" key="9">
    <source>
        <dbReference type="ARBA" id="ARBA00023136"/>
    </source>
</evidence>
<dbReference type="GO" id="GO:0005789">
    <property type="term" value="C:endoplasmic reticulum membrane"/>
    <property type="evidence" value="ECO:0007669"/>
    <property type="project" value="UniProtKB-SubCell"/>
</dbReference>
<keyword evidence="6 11" id="KW-0812">Transmembrane</keyword>
<name>A0A7D9H0T9_DEKBR</name>
<evidence type="ECO:0000256" key="10">
    <source>
        <dbReference type="ARBA" id="ARBA00038466"/>
    </source>
</evidence>
<feature type="transmembrane region" description="Helical" evidence="11">
    <location>
        <begin position="320"/>
        <end position="340"/>
    </location>
</feature>
<reference evidence="12 13" key="1">
    <citation type="submission" date="2019-07" db="EMBL/GenBank/DDBJ databases">
        <authorList>
            <person name="Friedrich A."/>
            <person name="Schacherer J."/>
        </authorList>
    </citation>
    <scope>NUCLEOTIDE SEQUENCE [LARGE SCALE GENOMIC DNA]</scope>
</reference>
<dbReference type="EC" id="2.4.1.-" evidence="11"/>
<accession>A0A7D9H0T9</accession>
<organism evidence="12 13">
    <name type="scientific">Dekkera bruxellensis</name>
    <name type="common">Brettanomyces custersii</name>
    <dbReference type="NCBI Taxonomy" id="5007"/>
    <lineage>
        <taxon>Eukaryota</taxon>
        <taxon>Fungi</taxon>
        <taxon>Dikarya</taxon>
        <taxon>Ascomycota</taxon>
        <taxon>Saccharomycotina</taxon>
        <taxon>Pichiomycetes</taxon>
        <taxon>Pichiales</taxon>
        <taxon>Pichiaceae</taxon>
        <taxon>Brettanomyces</taxon>
    </lineage>
</organism>
<dbReference type="AlphaFoldDB" id="A0A7D9H0T9"/>
<dbReference type="PANTHER" id="PTHR22760:SF3">
    <property type="entry name" value="GPI MANNOSYLTRANSFERASE 4"/>
    <property type="match status" value="1"/>
</dbReference>